<keyword evidence="2" id="KW-1133">Transmembrane helix</keyword>
<feature type="transmembrane region" description="Helical" evidence="2">
    <location>
        <begin position="44"/>
        <end position="64"/>
    </location>
</feature>
<reference evidence="3 4" key="1">
    <citation type="submission" date="2019-07" db="EMBL/GenBank/DDBJ databases">
        <title>Whole genome shotgun sequence of Cellulomonas terrae NBRC 100819.</title>
        <authorList>
            <person name="Hosoyama A."/>
            <person name="Uohara A."/>
            <person name="Ohji S."/>
            <person name="Ichikawa N."/>
        </authorList>
    </citation>
    <scope>NUCLEOTIDE SEQUENCE [LARGE SCALE GENOMIC DNA]</scope>
    <source>
        <strain evidence="3 4">NBRC 100819</strain>
    </source>
</reference>
<evidence type="ECO:0008006" key="5">
    <source>
        <dbReference type="Google" id="ProtNLM"/>
    </source>
</evidence>
<dbReference type="AlphaFoldDB" id="A0A511JNC0"/>
<keyword evidence="2" id="KW-0472">Membrane</keyword>
<dbReference type="OrthoDB" id="3203519at2"/>
<evidence type="ECO:0000313" key="4">
    <source>
        <dbReference type="Proteomes" id="UP000321049"/>
    </source>
</evidence>
<dbReference type="Proteomes" id="UP000321049">
    <property type="component" value="Unassembled WGS sequence"/>
</dbReference>
<gene>
    <name evidence="3" type="ORF">CTE05_30350</name>
</gene>
<name>A0A511JNC0_9CELL</name>
<dbReference type="RefSeq" id="WP_146847140.1">
    <property type="nucleotide sequence ID" value="NZ_BJWH01000018.1"/>
</dbReference>
<evidence type="ECO:0000256" key="2">
    <source>
        <dbReference type="SAM" id="Phobius"/>
    </source>
</evidence>
<evidence type="ECO:0000256" key="1">
    <source>
        <dbReference type="SAM" id="MobiDB-lite"/>
    </source>
</evidence>
<keyword evidence="2" id="KW-0812">Transmembrane</keyword>
<organism evidence="3 4">
    <name type="scientific">Cellulomonas terrae</name>
    <dbReference type="NCBI Taxonomy" id="311234"/>
    <lineage>
        <taxon>Bacteria</taxon>
        <taxon>Bacillati</taxon>
        <taxon>Actinomycetota</taxon>
        <taxon>Actinomycetes</taxon>
        <taxon>Micrococcales</taxon>
        <taxon>Cellulomonadaceae</taxon>
        <taxon>Cellulomonas</taxon>
    </lineage>
</organism>
<protein>
    <recommendedName>
        <fullName evidence="5">DUF4012 domain-containing protein</fullName>
    </recommendedName>
</protein>
<dbReference type="EMBL" id="BJWH01000018">
    <property type="protein sequence ID" value="GEL99488.1"/>
    <property type="molecule type" value="Genomic_DNA"/>
</dbReference>
<accession>A0A511JNC0</accession>
<comment type="caution">
    <text evidence="3">The sequence shown here is derived from an EMBL/GenBank/DDBJ whole genome shotgun (WGS) entry which is preliminary data.</text>
</comment>
<feature type="region of interest" description="Disordered" evidence="1">
    <location>
        <begin position="1"/>
        <end position="24"/>
    </location>
</feature>
<keyword evidence="4" id="KW-1185">Reference proteome</keyword>
<dbReference type="Pfam" id="PF13196">
    <property type="entry name" value="DUF4012"/>
    <property type="match status" value="1"/>
</dbReference>
<dbReference type="InterPro" id="IPR025101">
    <property type="entry name" value="DUF4012"/>
</dbReference>
<sequence length="621" mass="64880">MTHPGWGDGWNAQPVPEAPEHPETVRRRRSSYVRARRRRNLRRVLVGCGVALLVVVALGVWLAVDAKRAADALQAARGDVRDLQEQVRAGDSDAADKTLVQLQAHASTAALSTSGPVWTLAGSLPWVGQNVDAVQTVAQAVDDLAQHALPSLMQASNLVDPAALAPVDGRVNLAPLQEAAPAIVAADDAVQITAQQLDDLDTSSLLPFVAEPVETLQDQVADVAVTTATASRAAQLLPAMLGADGPRNYLVLVQNNAEQRATGGIPGSVLHLRADGGAVTVVEERSGGSLGGLAEPVLPLTDAEQSLFGPLLGADMRDVTFTPDFPRSGALAKAIWEQEVGGTIDGVLSVDPVALGLVLDATGPVQLSDGTTLSGDDAAQRLLNQVYLDLEDPQDQDAFFSDTSRSVFAAVVGGQGDAPAVVDALAEAARQGRLMVWSADEGEQELLAPTVLGGSLRGVDDDSAVIGVYLNDGTQAKLGYYLDLTIDGEVTECRPDGSQLVRAVVTLQYNAPPDAADLPSYLVGLDNIVPLGEIRTNTLIYAPTGGGIDSVRVNTDPQGLLAQIHDDLGVGARTFTLKPGESGSLELDIVTGKEQRGDLRIRSTPTARQKGDAVLGTACEM</sequence>
<evidence type="ECO:0000313" key="3">
    <source>
        <dbReference type="EMBL" id="GEL99488.1"/>
    </source>
</evidence>
<proteinExistence type="predicted"/>